<dbReference type="Gene3D" id="3.40.630.30">
    <property type="match status" value="1"/>
</dbReference>
<dbReference type="PANTHER" id="PTHR31143:SF2">
    <property type="entry name" value="FR47-LIKE DOMAIN-CONTAINING PROTEIN-RELATED"/>
    <property type="match status" value="1"/>
</dbReference>
<dbReference type="CDD" id="cd04301">
    <property type="entry name" value="NAT_SF"/>
    <property type="match status" value="1"/>
</dbReference>
<dbReference type="InterPro" id="IPR016181">
    <property type="entry name" value="Acyl_CoA_acyltransferase"/>
</dbReference>
<dbReference type="Gene3D" id="3.40.630.110">
    <property type="entry name" value="GNAT acetyltransferase-like"/>
    <property type="match status" value="1"/>
</dbReference>
<feature type="domain" description="N-acetyltransferase" evidence="1">
    <location>
        <begin position="131"/>
        <end position="256"/>
    </location>
</feature>
<dbReference type="Proteomes" id="UP000595897">
    <property type="component" value="Chromosome"/>
</dbReference>
<sequence length="256" mass="29559">MIKINEDDYIKLSKLCSCKQDDMMLLWFLEGNPSCAAWVDNIGQPEEAIIIAADFCYLLGEIKHPDEIKQILETNARYKIINSCGEQWVTYLNEYLSDKLHSSKRYSLKHEPDVFDKNHLKQLVEYVIPEYDIKLMDEDIYKEVLNIDWAADGCCFYRSYKDFKEKGLGYVAYKDGQLICIASSYNTYKSTIGVTIGTLEEYRRKGIAAACAASLILECLQRGIYPEWEAANLASVALAEKLGYHFDKEYDIHFLR</sequence>
<keyword evidence="3" id="KW-1185">Reference proteome</keyword>
<evidence type="ECO:0000313" key="2">
    <source>
        <dbReference type="EMBL" id="BCN29002.1"/>
    </source>
</evidence>
<organism evidence="2 3">
    <name type="scientific">Anaeromicropila herbilytica</name>
    <dbReference type="NCBI Taxonomy" id="2785025"/>
    <lineage>
        <taxon>Bacteria</taxon>
        <taxon>Bacillati</taxon>
        <taxon>Bacillota</taxon>
        <taxon>Clostridia</taxon>
        <taxon>Lachnospirales</taxon>
        <taxon>Lachnospiraceae</taxon>
        <taxon>Anaeromicropila</taxon>
    </lineage>
</organism>
<dbReference type="EMBL" id="AP024169">
    <property type="protein sequence ID" value="BCN29002.1"/>
    <property type="molecule type" value="Genomic_DNA"/>
</dbReference>
<dbReference type="RefSeq" id="WP_271714301.1">
    <property type="nucleotide sequence ID" value="NZ_AP024169.1"/>
</dbReference>
<dbReference type="Pfam" id="PF12746">
    <property type="entry name" value="GNAT_acetyltran"/>
    <property type="match status" value="1"/>
</dbReference>
<dbReference type="PROSITE" id="PS51186">
    <property type="entry name" value="GNAT"/>
    <property type="match status" value="1"/>
</dbReference>
<proteinExistence type="predicted"/>
<gene>
    <name evidence="2" type="ORF">bsdtb5_02970</name>
</gene>
<dbReference type="GO" id="GO:0016747">
    <property type="term" value="F:acyltransferase activity, transferring groups other than amino-acyl groups"/>
    <property type="evidence" value="ECO:0007669"/>
    <property type="project" value="InterPro"/>
</dbReference>
<dbReference type="AlphaFoldDB" id="A0A7R7IB01"/>
<evidence type="ECO:0000259" key="1">
    <source>
        <dbReference type="PROSITE" id="PS51186"/>
    </source>
</evidence>
<accession>A0A7R7IB01</accession>
<dbReference type="InterPro" id="IPR000182">
    <property type="entry name" value="GNAT_dom"/>
</dbReference>
<dbReference type="SUPFAM" id="SSF55729">
    <property type="entry name" value="Acyl-CoA N-acyltransferases (Nat)"/>
    <property type="match status" value="1"/>
</dbReference>
<name>A0A7R7IB01_9FIRM</name>
<protein>
    <submittedName>
        <fullName evidence="2">Zwittermicin A resistance protein ZmaR</fullName>
    </submittedName>
</protein>
<dbReference type="KEGG" id="ahb:bsdtb5_02970"/>
<reference evidence="2 3" key="1">
    <citation type="submission" date="2020-11" db="EMBL/GenBank/DDBJ databases">
        <title>Draft genome sequencing of a Lachnospiraceae strain isolated from anoxic soil subjected to BSD treatment.</title>
        <authorList>
            <person name="Uek A."/>
            <person name="Tonouchi A."/>
        </authorList>
    </citation>
    <scope>NUCLEOTIDE SEQUENCE [LARGE SCALE GENOMIC DNA]</scope>
    <source>
        <strain evidence="2 3">TB5</strain>
    </source>
</reference>
<evidence type="ECO:0000313" key="3">
    <source>
        <dbReference type="Proteomes" id="UP000595897"/>
    </source>
</evidence>
<dbReference type="PANTHER" id="PTHR31143">
    <property type="match status" value="1"/>
</dbReference>
<dbReference type="InterPro" id="IPR027365">
    <property type="entry name" value="GNAT_acetyltra_YdfB-like"/>
</dbReference>
<dbReference type="InterPro" id="IPR042573">
    <property type="entry name" value="GNAT_acetyltra_N"/>
</dbReference>